<dbReference type="GO" id="GO:1902936">
    <property type="term" value="F:phosphatidylinositol bisphosphate binding"/>
    <property type="evidence" value="ECO:0007669"/>
    <property type="project" value="TreeGrafter"/>
</dbReference>
<dbReference type="PROSITE" id="PS50191">
    <property type="entry name" value="CRAL_TRIO"/>
    <property type="match status" value="1"/>
</dbReference>
<evidence type="ECO:0000313" key="2">
    <source>
        <dbReference type="EnsemblMetazoa" id="SCAU010121-PA"/>
    </source>
</evidence>
<dbReference type="Gene3D" id="3.40.525.10">
    <property type="entry name" value="CRAL-TRIO lipid binding domain"/>
    <property type="match status" value="1"/>
</dbReference>
<dbReference type="OrthoDB" id="6682367at2759"/>
<dbReference type="InterPro" id="IPR001251">
    <property type="entry name" value="CRAL-TRIO_dom"/>
</dbReference>
<dbReference type="InterPro" id="IPR011074">
    <property type="entry name" value="CRAL/TRIO_N_dom"/>
</dbReference>
<evidence type="ECO:0000313" key="3">
    <source>
        <dbReference type="Proteomes" id="UP000095300"/>
    </source>
</evidence>
<dbReference type="SMART" id="SM00516">
    <property type="entry name" value="SEC14"/>
    <property type="match status" value="1"/>
</dbReference>
<dbReference type="SMART" id="SM01100">
    <property type="entry name" value="CRAL_TRIO_N"/>
    <property type="match status" value="1"/>
</dbReference>
<dbReference type="PRINTS" id="PR00180">
    <property type="entry name" value="CRETINALDHBP"/>
</dbReference>
<sequence length="308" mass="35765">MANIRPLSGELQKVAEELGEVPARLPQDLAALKEWIQQQPHLKANMDDQFLVAFLRGCKYSLERAKGKIDKFYTLKTKYPEIFCTYDVDEPKFREIYRMGVFLYLPQPLYDDGPRLAIMRNDKFPIDKYPAEDVMRVACALQEILLLEDDRAILKGIIVINDVDKASSAHYLYMSPSMVKKLTVFSEEAVPLRPKATHIINAPSGFEKMFNMFKPLLSEKQQKRMFVHSSKTDFLKEIPLKYLPKEYGGEIGSEEEILEEWEKKLDEYREHFKRNAQYGTDEKLRPGKAIDFNSMFGIDGSFRKLDVD</sequence>
<dbReference type="Pfam" id="PF00650">
    <property type="entry name" value="CRAL_TRIO"/>
    <property type="match status" value="1"/>
</dbReference>
<dbReference type="SUPFAM" id="SSF46938">
    <property type="entry name" value="CRAL/TRIO N-terminal domain"/>
    <property type="match status" value="1"/>
</dbReference>
<dbReference type="AlphaFoldDB" id="A0A1I8PQ99"/>
<accession>A0A1I8PQ99</accession>
<dbReference type="VEuPathDB" id="VectorBase:SCAU010121"/>
<gene>
    <name evidence="2" type="primary">106085630</name>
</gene>
<dbReference type="CDD" id="cd00170">
    <property type="entry name" value="SEC14"/>
    <property type="match status" value="1"/>
</dbReference>
<dbReference type="PANTHER" id="PTHR10174:SF216">
    <property type="entry name" value="CRAL-TRIO DOMAIN-CONTAINING PROTEIN-RELATED"/>
    <property type="match status" value="1"/>
</dbReference>
<evidence type="ECO:0000259" key="1">
    <source>
        <dbReference type="PROSITE" id="PS50191"/>
    </source>
</evidence>
<dbReference type="Gene3D" id="1.20.5.1200">
    <property type="entry name" value="Alpha-tocopherol transfer"/>
    <property type="match status" value="1"/>
</dbReference>
<feature type="domain" description="CRAL-TRIO" evidence="1">
    <location>
        <begin position="89"/>
        <end position="255"/>
    </location>
</feature>
<reference evidence="2" key="1">
    <citation type="submission" date="2020-05" db="UniProtKB">
        <authorList>
            <consortium name="EnsemblMetazoa"/>
        </authorList>
    </citation>
    <scope>IDENTIFICATION</scope>
    <source>
        <strain evidence="2">USDA</strain>
    </source>
</reference>
<proteinExistence type="predicted"/>
<dbReference type="InterPro" id="IPR036865">
    <property type="entry name" value="CRAL-TRIO_dom_sf"/>
</dbReference>
<dbReference type="EnsemblMetazoa" id="SCAU010121-RA">
    <property type="protein sequence ID" value="SCAU010121-PA"/>
    <property type="gene ID" value="SCAU010121"/>
</dbReference>
<name>A0A1I8PQ99_STOCA</name>
<keyword evidence="3" id="KW-1185">Reference proteome</keyword>
<organism evidence="2 3">
    <name type="scientific">Stomoxys calcitrans</name>
    <name type="common">Stable fly</name>
    <name type="synonym">Conops calcitrans</name>
    <dbReference type="NCBI Taxonomy" id="35570"/>
    <lineage>
        <taxon>Eukaryota</taxon>
        <taxon>Metazoa</taxon>
        <taxon>Ecdysozoa</taxon>
        <taxon>Arthropoda</taxon>
        <taxon>Hexapoda</taxon>
        <taxon>Insecta</taxon>
        <taxon>Pterygota</taxon>
        <taxon>Neoptera</taxon>
        <taxon>Endopterygota</taxon>
        <taxon>Diptera</taxon>
        <taxon>Brachycera</taxon>
        <taxon>Muscomorpha</taxon>
        <taxon>Muscoidea</taxon>
        <taxon>Muscidae</taxon>
        <taxon>Stomoxys</taxon>
    </lineage>
</organism>
<dbReference type="PANTHER" id="PTHR10174">
    <property type="entry name" value="ALPHA-TOCOPHEROL TRANSFER PROTEIN-RELATED"/>
    <property type="match status" value="1"/>
</dbReference>
<dbReference type="Gene3D" id="1.10.8.20">
    <property type="entry name" value="N-terminal domain of phosphatidylinositol transfer protein sec14p"/>
    <property type="match status" value="1"/>
</dbReference>
<dbReference type="SUPFAM" id="SSF52087">
    <property type="entry name" value="CRAL/TRIO domain"/>
    <property type="match status" value="1"/>
</dbReference>
<dbReference type="Proteomes" id="UP000095300">
    <property type="component" value="Unassembled WGS sequence"/>
</dbReference>
<dbReference type="GO" id="GO:0016020">
    <property type="term" value="C:membrane"/>
    <property type="evidence" value="ECO:0007669"/>
    <property type="project" value="TreeGrafter"/>
</dbReference>
<protein>
    <recommendedName>
        <fullName evidence="1">CRAL-TRIO domain-containing protein</fullName>
    </recommendedName>
</protein>
<dbReference type="InterPro" id="IPR036273">
    <property type="entry name" value="CRAL/TRIO_N_dom_sf"/>
</dbReference>